<reference evidence="3 4" key="1">
    <citation type="journal article" date="2016" name="Nat. Commun.">
        <title>Thousands of microbial genomes shed light on interconnected biogeochemical processes in an aquifer system.</title>
        <authorList>
            <person name="Anantharaman K."/>
            <person name="Brown C.T."/>
            <person name="Hug L.A."/>
            <person name="Sharon I."/>
            <person name="Castelle C.J."/>
            <person name="Probst A.J."/>
            <person name="Thomas B.C."/>
            <person name="Singh A."/>
            <person name="Wilkins M.J."/>
            <person name="Karaoz U."/>
            <person name="Brodie E.L."/>
            <person name="Williams K.H."/>
            <person name="Hubbard S.S."/>
            <person name="Banfield J.F."/>
        </authorList>
    </citation>
    <scope>NUCLEOTIDE SEQUENCE [LARGE SCALE GENOMIC DNA]</scope>
</reference>
<feature type="coiled-coil region" evidence="1">
    <location>
        <begin position="61"/>
        <end position="88"/>
    </location>
</feature>
<comment type="caution">
    <text evidence="3">The sequence shown here is derived from an EMBL/GenBank/DDBJ whole genome shotgun (WGS) entry which is preliminary data.</text>
</comment>
<keyword evidence="1" id="KW-0175">Coiled coil</keyword>
<evidence type="ECO:0000256" key="2">
    <source>
        <dbReference type="SAM" id="Phobius"/>
    </source>
</evidence>
<evidence type="ECO:0000256" key="1">
    <source>
        <dbReference type="SAM" id="Coils"/>
    </source>
</evidence>
<feature type="transmembrane region" description="Helical" evidence="2">
    <location>
        <begin position="25"/>
        <end position="49"/>
    </location>
</feature>
<evidence type="ECO:0000313" key="4">
    <source>
        <dbReference type="Proteomes" id="UP000178254"/>
    </source>
</evidence>
<dbReference type="AlphaFoldDB" id="A0A1F6PCR9"/>
<sequence>MTLKHHLQNHYNGFTNALTSFEMPAWISGLGMRVGLVGCIFVFGLLYLFQTGNTAAAGYQISNLEKSNAELSDEIRSLEVQVANYSSLVYVKERLPEFNMVAVASVKKLSPVSAVVALR</sequence>
<proteinExistence type="predicted"/>
<dbReference type="STRING" id="1798709.A2538_03835"/>
<dbReference type="EMBL" id="MFRE01000015">
    <property type="protein sequence ID" value="OGH93967.1"/>
    <property type="molecule type" value="Genomic_DNA"/>
</dbReference>
<organism evidence="3 4">
    <name type="scientific">Candidatus Magasanikbacteria bacterium RIFOXYD2_FULL_41_14</name>
    <dbReference type="NCBI Taxonomy" id="1798709"/>
    <lineage>
        <taxon>Bacteria</taxon>
        <taxon>Candidatus Magasanikiibacteriota</taxon>
    </lineage>
</organism>
<keyword evidence="2" id="KW-1133">Transmembrane helix</keyword>
<keyword evidence="2" id="KW-0472">Membrane</keyword>
<protein>
    <recommendedName>
        <fullName evidence="5">Cell division protein FtsL</fullName>
    </recommendedName>
</protein>
<name>A0A1F6PCR9_9BACT</name>
<keyword evidence="2" id="KW-0812">Transmembrane</keyword>
<evidence type="ECO:0008006" key="5">
    <source>
        <dbReference type="Google" id="ProtNLM"/>
    </source>
</evidence>
<gene>
    <name evidence="3" type="ORF">A2538_03835</name>
</gene>
<accession>A0A1F6PCR9</accession>
<evidence type="ECO:0000313" key="3">
    <source>
        <dbReference type="EMBL" id="OGH93967.1"/>
    </source>
</evidence>
<dbReference type="Proteomes" id="UP000178254">
    <property type="component" value="Unassembled WGS sequence"/>
</dbReference>